<evidence type="ECO:0000313" key="1">
    <source>
        <dbReference type="EMBL" id="SIO11261.1"/>
    </source>
</evidence>
<protein>
    <submittedName>
        <fullName evidence="1">Uncharacterized protein</fullName>
    </submittedName>
</protein>
<name>A0A1N6GUK1_9BACT</name>
<gene>
    <name evidence="1" type="ORF">SAMN02745161_1813</name>
</gene>
<proteinExistence type="predicted"/>
<evidence type="ECO:0000313" key="2">
    <source>
        <dbReference type="Proteomes" id="UP000184694"/>
    </source>
</evidence>
<dbReference type="EMBL" id="FSRG01000005">
    <property type="protein sequence ID" value="SIO11261.1"/>
    <property type="molecule type" value="Genomic_DNA"/>
</dbReference>
<dbReference type="AlphaFoldDB" id="A0A1N6GUK1"/>
<sequence>MRQEKLIAIVFVVASMIFSTVTYSFGQEVVVVKKFTPVRVEAVDYGMCRVAPCGTMAVRRVVTPGCCSMYMVPMGRHYMVCPYHKRYPCVKRCAYMTKCPSMARCACMARCPYMVKCGQVKRCPYKTRVMKVCGQHPKKASGVQNTSYGLKYYYAP</sequence>
<organism evidence="1 2">
    <name type="scientific">Halodesulfovibrio marinisediminis DSM 17456</name>
    <dbReference type="NCBI Taxonomy" id="1121457"/>
    <lineage>
        <taxon>Bacteria</taxon>
        <taxon>Pseudomonadati</taxon>
        <taxon>Thermodesulfobacteriota</taxon>
        <taxon>Desulfovibrionia</taxon>
        <taxon>Desulfovibrionales</taxon>
        <taxon>Desulfovibrionaceae</taxon>
        <taxon>Halodesulfovibrio</taxon>
    </lineage>
</organism>
<reference evidence="2" key="1">
    <citation type="submission" date="2016-11" db="EMBL/GenBank/DDBJ databases">
        <authorList>
            <person name="Varghese N."/>
            <person name="Submissions S."/>
        </authorList>
    </citation>
    <scope>NUCLEOTIDE SEQUENCE [LARGE SCALE GENOMIC DNA]</scope>
    <source>
        <strain evidence="2">DSM 17456</strain>
    </source>
</reference>
<dbReference type="Proteomes" id="UP000184694">
    <property type="component" value="Unassembled WGS sequence"/>
</dbReference>
<keyword evidence="2" id="KW-1185">Reference proteome</keyword>
<accession>A0A1N6GUK1</accession>